<dbReference type="InterPro" id="IPR017972">
    <property type="entry name" value="Cyt_P450_CS"/>
</dbReference>
<dbReference type="PROSITE" id="PS00086">
    <property type="entry name" value="CYTOCHROME_P450"/>
    <property type="match status" value="1"/>
</dbReference>
<evidence type="ECO:0000313" key="4">
    <source>
        <dbReference type="Proteomes" id="UP000295560"/>
    </source>
</evidence>
<dbReference type="GO" id="GO:0016705">
    <property type="term" value="F:oxidoreductase activity, acting on paired donors, with incorporation or reduction of molecular oxygen"/>
    <property type="evidence" value="ECO:0007669"/>
    <property type="project" value="InterPro"/>
</dbReference>
<dbReference type="Gene3D" id="1.10.630.10">
    <property type="entry name" value="Cytochrome P450"/>
    <property type="match status" value="1"/>
</dbReference>
<dbReference type="RefSeq" id="WP_132429872.1">
    <property type="nucleotide sequence ID" value="NZ_SMFZ01000002.1"/>
</dbReference>
<dbReference type="GO" id="GO:0005506">
    <property type="term" value="F:iron ion binding"/>
    <property type="evidence" value="ECO:0007669"/>
    <property type="project" value="InterPro"/>
</dbReference>
<dbReference type="OrthoDB" id="502624at2"/>
<organism evidence="3 4">
    <name type="scientific">Pseudonocardia endophytica</name>
    <dbReference type="NCBI Taxonomy" id="401976"/>
    <lineage>
        <taxon>Bacteria</taxon>
        <taxon>Bacillati</taxon>
        <taxon>Actinomycetota</taxon>
        <taxon>Actinomycetes</taxon>
        <taxon>Pseudonocardiales</taxon>
        <taxon>Pseudonocardiaceae</taxon>
        <taxon>Pseudonocardia</taxon>
    </lineage>
</organism>
<keyword evidence="2" id="KW-0349">Heme</keyword>
<dbReference type="Proteomes" id="UP000295560">
    <property type="component" value="Unassembled WGS sequence"/>
</dbReference>
<reference evidence="3 4" key="1">
    <citation type="submission" date="2019-03" db="EMBL/GenBank/DDBJ databases">
        <title>Sequencing the genomes of 1000 actinobacteria strains.</title>
        <authorList>
            <person name="Klenk H.-P."/>
        </authorList>
    </citation>
    <scope>NUCLEOTIDE SEQUENCE [LARGE SCALE GENOMIC DNA]</scope>
    <source>
        <strain evidence="3 4">DSM 44969</strain>
    </source>
</reference>
<comment type="caution">
    <text evidence="3">The sequence shown here is derived from an EMBL/GenBank/DDBJ whole genome shotgun (WGS) entry which is preliminary data.</text>
</comment>
<evidence type="ECO:0000256" key="1">
    <source>
        <dbReference type="ARBA" id="ARBA00010617"/>
    </source>
</evidence>
<keyword evidence="2" id="KW-0503">Monooxygenase</keyword>
<dbReference type="Pfam" id="PF00067">
    <property type="entry name" value="p450"/>
    <property type="match status" value="1"/>
</dbReference>
<evidence type="ECO:0000256" key="2">
    <source>
        <dbReference type="RuleBase" id="RU000461"/>
    </source>
</evidence>
<sequence>MDHVSDVPYLDISDPAFSMHSEAVREARERSWFARTNYGLAVLRYAEVRQLLKNPSLSQGSARWPDHHGVHGGTFHEWWVRNLLVLEGDEHHRIRRLLTPAFTVASARRLEPAFAEVAEELVAGFAGRGHAEFVSEFSEPYAARALCTMMGLPHEDWTFIAEHANTIGLALAVSIRDDIDRIDEAVSALYEYAEKLIADRLAHPSDDIVTRLVHHSEDGDKLSQAELRNALVLMVFGGMDTTRNQLGLILRTYLHDPAQWELIAERPELARPAMEEALRVAPTTTWVTREAAESFEFQGLEIEKGTTVHLFAYASGTDPEVYPDGDTVEVTAERSPHNTFGGGIHHCIGHQIARADMSVALATLTRRLTNVRAAGGDEWLPDSGNTGPIRYPITFDAR</sequence>
<keyword evidence="2" id="KW-0408">Iron</keyword>
<keyword evidence="4" id="KW-1185">Reference proteome</keyword>
<proteinExistence type="inferred from homology"/>
<dbReference type="InterPro" id="IPR036396">
    <property type="entry name" value="Cyt_P450_sf"/>
</dbReference>
<keyword evidence="2" id="KW-0479">Metal-binding</keyword>
<gene>
    <name evidence="3" type="ORF">EV378_5052</name>
</gene>
<dbReference type="PRINTS" id="PR00359">
    <property type="entry name" value="BP450"/>
</dbReference>
<keyword evidence="2" id="KW-0560">Oxidoreductase</keyword>
<dbReference type="EMBL" id="SMFZ01000002">
    <property type="protein sequence ID" value="TCK21077.1"/>
    <property type="molecule type" value="Genomic_DNA"/>
</dbReference>
<name>A0A4R1HG03_PSEEN</name>
<dbReference type="InterPro" id="IPR002397">
    <property type="entry name" value="Cyt_P450_B"/>
</dbReference>
<dbReference type="GO" id="GO:0004497">
    <property type="term" value="F:monooxygenase activity"/>
    <property type="evidence" value="ECO:0007669"/>
    <property type="project" value="UniProtKB-KW"/>
</dbReference>
<dbReference type="PANTHER" id="PTHR46696">
    <property type="entry name" value="P450, PUTATIVE (EUROFUNG)-RELATED"/>
    <property type="match status" value="1"/>
</dbReference>
<dbReference type="GO" id="GO:0020037">
    <property type="term" value="F:heme binding"/>
    <property type="evidence" value="ECO:0007669"/>
    <property type="project" value="InterPro"/>
</dbReference>
<evidence type="ECO:0000313" key="3">
    <source>
        <dbReference type="EMBL" id="TCK21077.1"/>
    </source>
</evidence>
<comment type="similarity">
    <text evidence="1 2">Belongs to the cytochrome P450 family.</text>
</comment>
<dbReference type="InterPro" id="IPR001128">
    <property type="entry name" value="Cyt_P450"/>
</dbReference>
<dbReference type="AlphaFoldDB" id="A0A4R1HG03"/>
<dbReference type="SUPFAM" id="SSF48264">
    <property type="entry name" value="Cytochrome P450"/>
    <property type="match status" value="1"/>
</dbReference>
<dbReference type="PANTHER" id="PTHR46696:SF1">
    <property type="entry name" value="CYTOCHROME P450 YJIB-RELATED"/>
    <property type="match status" value="1"/>
</dbReference>
<accession>A0A4R1HG03</accession>
<protein>
    <submittedName>
        <fullName evidence="3">Cytochrome P450</fullName>
    </submittedName>
</protein>